<dbReference type="InterPro" id="IPR029069">
    <property type="entry name" value="HotDog_dom_sf"/>
</dbReference>
<sequence length="140" mass="15551">MSYEFPIDYSKVQEFARAVHANPEAHAGRGAVIPPTMLTSGRMIWEPQEQSGFQKLGFDRRRILHGEEEYIFHGPLPRAGQTLIAETHIGDKFEKPGKRGGVMTFAKMITEFRDETGQLVATQNSTIIQTATSGSAEEGK</sequence>
<dbReference type="Gene3D" id="3.10.129.10">
    <property type="entry name" value="Hotdog Thioesterase"/>
    <property type="match status" value="1"/>
</dbReference>
<keyword evidence="3" id="KW-1185">Reference proteome</keyword>
<comment type="caution">
    <text evidence="2">The sequence shown here is derived from an EMBL/GenBank/DDBJ whole genome shotgun (WGS) entry which is preliminary data.</text>
</comment>
<accession>A0ABP8PM73</accession>
<dbReference type="EMBL" id="BAABFB010000072">
    <property type="protein sequence ID" value="GAA4488140.1"/>
    <property type="molecule type" value="Genomic_DNA"/>
</dbReference>
<organism evidence="2 3">
    <name type="scientific">Rhodococcus olei</name>
    <dbReference type="NCBI Taxonomy" id="2161675"/>
    <lineage>
        <taxon>Bacteria</taxon>
        <taxon>Bacillati</taxon>
        <taxon>Actinomycetota</taxon>
        <taxon>Actinomycetes</taxon>
        <taxon>Mycobacteriales</taxon>
        <taxon>Nocardiaceae</taxon>
        <taxon>Rhodococcus</taxon>
    </lineage>
</organism>
<feature type="domain" description="FAS1-like dehydratase" evidence="1">
    <location>
        <begin position="5"/>
        <end position="123"/>
    </location>
</feature>
<protein>
    <submittedName>
        <fullName evidence="2">MaoC family dehydratase N-terminal domain-containing protein</fullName>
    </submittedName>
</protein>
<reference evidence="3" key="1">
    <citation type="journal article" date="2019" name="Int. J. Syst. Evol. Microbiol.">
        <title>The Global Catalogue of Microorganisms (GCM) 10K type strain sequencing project: providing services to taxonomists for standard genome sequencing and annotation.</title>
        <authorList>
            <consortium name="The Broad Institute Genomics Platform"/>
            <consortium name="The Broad Institute Genome Sequencing Center for Infectious Disease"/>
            <person name="Wu L."/>
            <person name="Ma J."/>
        </authorList>
    </citation>
    <scope>NUCLEOTIDE SEQUENCE [LARGE SCALE GENOMIC DNA]</scope>
    <source>
        <strain evidence="3">JCM 32206</strain>
    </source>
</reference>
<evidence type="ECO:0000259" key="1">
    <source>
        <dbReference type="Pfam" id="PF13452"/>
    </source>
</evidence>
<dbReference type="Pfam" id="PF13452">
    <property type="entry name" value="FAS1_DH_region"/>
    <property type="match status" value="1"/>
</dbReference>
<dbReference type="RefSeq" id="WP_345351326.1">
    <property type="nucleotide sequence ID" value="NZ_BAABFB010000072.1"/>
</dbReference>
<evidence type="ECO:0000313" key="2">
    <source>
        <dbReference type="EMBL" id="GAA4488140.1"/>
    </source>
</evidence>
<proteinExistence type="predicted"/>
<dbReference type="Proteomes" id="UP001501183">
    <property type="component" value="Unassembled WGS sequence"/>
</dbReference>
<dbReference type="SUPFAM" id="SSF54637">
    <property type="entry name" value="Thioesterase/thiol ester dehydrase-isomerase"/>
    <property type="match status" value="1"/>
</dbReference>
<dbReference type="InterPro" id="IPR039569">
    <property type="entry name" value="FAS1-like_DH_region"/>
</dbReference>
<name>A0ABP8PM73_9NOCA</name>
<evidence type="ECO:0000313" key="3">
    <source>
        <dbReference type="Proteomes" id="UP001501183"/>
    </source>
</evidence>
<gene>
    <name evidence="2" type="ORF">GCM10023094_47460</name>
</gene>